<name>A0ABS6CXE7_9ACTN</name>
<comment type="caution">
    <text evidence="2">The sequence shown here is derived from an EMBL/GenBank/DDBJ whole genome shotgun (WGS) entry which is preliminary data.</text>
</comment>
<organism evidence="2 3">
    <name type="scientific">Streptomyces niphimycinicus</name>
    <dbReference type="NCBI Taxonomy" id="2842201"/>
    <lineage>
        <taxon>Bacteria</taxon>
        <taxon>Bacillati</taxon>
        <taxon>Actinomycetota</taxon>
        <taxon>Actinomycetes</taxon>
        <taxon>Kitasatosporales</taxon>
        <taxon>Streptomycetaceae</taxon>
        <taxon>Streptomyces</taxon>
    </lineage>
</organism>
<feature type="non-terminal residue" evidence="2">
    <location>
        <position position="1"/>
    </location>
</feature>
<protein>
    <submittedName>
        <fullName evidence="2">Uncharacterized protein</fullName>
    </submittedName>
</protein>
<dbReference type="EMBL" id="JAHLEM010001181">
    <property type="protein sequence ID" value="MBU3871646.1"/>
    <property type="molecule type" value="Genomic_DNA"/>
</dbReference>
<dbReference type="Proteomes" id="UP000720508">
    <property type="component" value="Unassembled WGS sequence"/>
</dbReference>
<proteinExistence type="predicted"/>
<evidence type="ECO:0000313" key="3">
    <source>
        <dbReference type="Proteomes" id="UP000720508"/>
    </source>
</evidence>
<reference evidence="2 3" key="1">
    <citation type="submission" date="2021-06" db="EMBL/GenBank/DDBJ databases">
        <authorList>
            <person name="Pan X."/>
        </authorList>
    </citation>
    <scope>NUCLEOTIDE SEQUENCE [LARGE SCALE GENOMIC DNA]</scope>
    <source>
        <strain evidence="2 3">4503</strain>
    </source>
</reference>
<dbReference type="RefSeq" id="WP_216348144.1">
    <property type="nucleotide sequence ID" value="NZ_JAHLEM010001181.1"/>
</dbReference>
<evidence type="ECO:0000313" key="2">
    <source>
        <dbReference type="EMBL" id="MBU3871646.1"/>
    </source>
</evidence>
<feature type="region of interest" description="Disordered" evidence="1">
    <location>
        <begin position="1"/>
        <end position="20"/>
    </location>
</feature>
<gene>
    <name evidence="2" type="ORF">KN815_48670</name>
</gene>
<accession>A0ABS6CXE7</accession>
<keyword evidence="3" id="KW-1185">Reference proteome</keyword>
<sequence length="128" mass="14102">NRTPERSARGSVTTRTDRERQELLRLTDATAALEQARSIIRDGIPKPSDQSLLALAYCMLTFGEMLKQASHGLVTQAYSGPIALRDKLAHLPHRKLNAEVLATSVERATAEILPLIQARIQDLSNTSN</sequence>
<evidence type="ECO:0000256" key="1">
    <source>
        <dbReference type="SAM" id="MobiDB-lite"/>
    </source>
</evidence>